<sequence>MKYEPCNMNYQRKTSAPFPMVHGSWFMVHRGVSLVEIIIGAALILLSLTGLTAAYSFYLKVGLKNTNALKAAFLLQEGVEAAVLIRDDGWNVFASLATGTPYHLYWNGAMWNTTTTPVAVDGVFERTVIFDDVYRRNSDDDIVGQTSGDPKSLDAETKRVSVRVFVENSATTTLDKRMVTYLTNLFE</sequence>
<evidence type="ECO:0000313" key="2">
    <source>
        <dbReference type="EMBL" id="OHA23500.1"/>
    </source>
</evidence>
<evidence type="ECO:0000256" key="1">
    <source>
        <dbReference type="SAM" id="Phobius"/>
    </source>
</evidence>
<name>A0A1G2MHV0_9BACT</name>
<gene>
    <name evidence="2" type="ORF">A2W52_02105</name>
</gene>
<feature type="transmembrane region" description="Helical" evidence="1">
    <location>
        <begin position="37"/>
        <end position="58"/>
    </location>
</feature>
<keyword evidence="1" id="KW-1133">Transmembrane helix</keyword>
<keyword evidence="1" id="KW-0812">Transmembrane</keyword>
<dbReference type="Proteomes" id="UP000176493">
    <property type="component" value="Unassembled WGS sequence"/>
</dbReference>
<dbReference type="AlphaFoldDB" id="A0A1G2MHV0"/>
<comment type="caution">
    <text evidence="2">The sequence shown here is derived from an EMBL/GenBank/DDBJ whole genome shotgun (WGS) entry which is preliminary data.</text>
</comment>
<dbReference type="EMBL" id="MHRJ01000005">
    <property type="protein sequence ID" value="OHA23500.1"/>
    <property type="molecule type" value="Genomic_DNA"/>
</dbReference>
<organism evidence="2 3">
    <name type="scientific">Candidatus Taylorbacteria bacterium RIFCSPHIGHO2_02_49_25</name>
    <dbReference type="NCBI Taxonomy" id="1802305"/>
    <lineage>
        <taxon>Bacteria</taxon>
        <taxon>Candidatus Tayloriibacteriota</taxon>
    </lineage>
</organism>
<protein>
    <recommendedName>
        <fullName evidence="4">Prepilin-type N-terminal cleavage/methylation domain-containing protein</fullName>
    </recommendedName>
</protein>
<accession>A0A1G2MHV0</accession>
<reference evidence="2 3" key="1">
    <citation type="journal article" date="2016" name="Nat. Commun.">
        <title>Thousands of microbial genomes shed light on interconnected biogeochemical processes in an aquifer system.</title>
        <authorList>
            <person name="Anantharaman K."/>
            <person name="Brown C.T."/>
            <person name="Hug L.A."/>
            <person name="Sharon I."/>
            <person name="Castelle C.J."/>
            <person name="Probst A.J."/>
            <person name="Thomas B.C."/>
            <person name="Singh A."/>
            <person name="Wilkins M.J."/>
            <person name="Karaoz U."/>
            <person name="Brodie E.L."/>
            <person name="Williams K.H."/>
            <person name="Hubbard S.S."/>
            <person name="Banfield J.F."/>
        </authorList>
    </citation>
    <scope>NUCLEOTIDE SEQUENCE [LARGE SCALE GENOMIC DNA]</scope>
</reference>
<evidence type="ECO:0008006" key="4">
    <source>
        <dbReference type="Google" id="ProtNLM"/>
    </source>
</evidence>
<proteinExistence type="predicted"/>
<keyword evidence="1" id="KW-0472">Membrane</keyword>
<evidence type="ECO:0000313" key="3">
    <source>
        <dbReference type="Proteomes" id="UP000176493"/>
    </source>
</evidence>